<dbReference type="InterPro" id="IPR057972">
    <property type="entry name" value="Terminase_7"/>
</dbReference>
<dbReference type="Proteomes" id="UP001501005">
    <property type="component" value="Unassembled WGS sequence"/>
</dbReference>
<accession>A0ABN1NR40</accession>
<protein>
    <submittedName>
        <fullName evidence="1">Uncharacterized protein</fullName>
    </submittedName>
</protein>
<organism evidence="1 2">
    <name type="scientific">Streptomyces thermoalcalitolerans</name>
    <dbReference type="NCBI Taxonomy" id="65605"/>
    <lineage>
        <taxon>Bacteria</taxon>
        <taxon>Bacillati</taxon>
        <taxon>Actinomycetota</taxon>
        <taxon>Actinomycetes</taxon>
        <taxon>Kitasatosporales</taxon>
        <taxon>Streptomycetaceae</taxon>
        <taxon>Streptomyces</taxon>
    </lineage>
</organism>
<evidence type="ECO:0000313" key="1">
    <source>
        <dbReference type="EMBL" id="GAA0914913.1"/>
    </source>
</evidence>
<dbReference type="EMBL" id="BAAAHG010000021">
    <property type="protein sequence ID" value="GAA0914913.1"/>
    <property type="molecule type" value="Genomic_DNA"/>
</dbReference>
<name>A0ABN1NR40_9ACTN</name>
<comment type="caution">
    <text evidence="1">The sequence shown here is derived from an EMBL/GenBank/DDBJ whole genome shotgun (WGS) entry which is preliminary data.</text>
</comment>
<proteinExistence type="predicted"/>
<reference evidence="1 2" key="1">
    <citation type="journal article" date="2019" name="Int. J. Syst. Evol. Microbiol.">
        <title>The Global Catalogue of Microorganisms (GCM) 10K type strain sequencing project: providing services to taxonomists for standard genome sequencing and annotation.</title>
        <authorList>
            <consortium name="The Broad Institute Genomics Platform"/>
            <consortium name="The Broad Institute Genome Sequencing Center for Infectious Disease"/>
            <person name="Wu L."/>
            <person name="Ma J."/>
        </authorList>
    </citation>
    <scope>NUCLEOTIDE SEQUENCE [LARGE SCALE GENOMIC DNA]</scope>
    <source>
        <strain evidence="1 2">JCM 10673</strain>
    </source>
</reference>
<dbReference type="Pfam" id="PF25673">
    <property type="entry name" value="Terminase_7"/>
    <property type="match status" value="1"/>
</dbReference>
<sequence>MPRPRNPSAPYSRYRAGVPGQPKAVVLPPKCELPVPPIPPQVEDVWTDHQKALWRSLWESPQATQWDDAAGLTVAVLVTYSQAILTGTASAWQAQEARYTAEALGLTPAAMQKLNWRIAEADSDD</sequence>
<gene>
    <name evidence="1" type="ORF">GCM10009549_29880</name>
</gene>
<evidence type="ECO:0000313" key="2">
    <source>
        <dbReference type="Proteomes" id="UP001501005"/>
    </source>
</evidence>
<keyword evidence="2" id="KW-1185">Reference proteome</keyword>